<proteinExistence type="inferred from homology"/>
<dbReference type="Pfam" id="PF00126">
    <property type="entry name" value="HTH_1"/>
    <property type="match status" value="1"/>
</dbReference>
<evidence type="ECO:0000256" key="1">
    <source>
        <dbReference type="ARBA" id="ARBA00009437"/>
    </source>
</evidence>
<dbReference type="SUPFAM" id="SSF53850">
    <property type="entry name" value="Periplasmic binding protein-like II"/>
    <property type="match status" value="1"/>
</dbReference>
<accession>A0ABT2A7W7</accession>
<comment type="similarity">
    <text evidence="1">Belongs to the LysR transcriptional regulatory family.</text>
</comment>
<dbReference type="EMBL" id="JANUGX010000015">
    <property type="protein sequence ID" value="MCS0590296.1"/>
    <property type="molecule type" value="Genomic_DNA"/>
</dbReference>
<gene>
    <name evidence="6" type="ORF">NX782_13955</name>
</gene>
<dbReference type="SUPFAM" id="SSF46785">
    <property type="entry name" value="Winged helix' DNA-binding domain"/>
    <property type="match status" value="1"/>
</dbReference>
<dbReference type="InterPro" id="IPR000847">
    <property type="entry name" value="LysR_HTH_N"/>
</dbReference>
<evidence type="ECO:0000313" key="7">
    <source>
        <dbReference type="Proteomes" id="UP001205560"/>
    </source>
</evidence>
<dbReference type="Gene3D" id="1.10.10.10">
    <property type="entry name" value="Winged helix-like DNA-binding domain superfamily/Winged helix DNA-binding domain"/>
    <property type="match status" value="1"/>
</dbReference>
<evidence type="ECO:0000259" key="5">
    <source>
        <dbReference type="PROSITE" id="PS50931"/>
    </source>
</evidence>
<keyword evidence="3" id="KW-0238">DNA-binding</keyword>
<reference evidence="6 7" key="1">
    <citation type="submission" date="2022-08" db="EMBL/GenBank/DDBJ databases">
        <title>Reclassification of Massilia species as members of the genera Telluria, Duganella, Pseudoduganella, Mokoshia gen. nov. and Zemynaea gen. nov. using orthogonal and non-orthogonal genome-based approaches.</title>
        <authorList>
            <person name="Bowman J.P."/>
        </authorList>
    </citation>
    <scope>NUCLEOTIDE SEQUENCE [LARGE SCALE GENOMIC DNA]</scope>
    <source>
        <strain evidence="6 7">LMG 28164</strain>
    </source>
</reference>
<keyword evidence="2" id="KW-0805">Transcription regulation</keyword>
<evidence type="ECO:0000256" key="2">
    <source>
        <dbReference type="ARBA" id="ARBA00023015"/>
    </source>
</evidence>
<feature type="domain" description="HTH lysR-type" evidence="5">
    <location>
        <begin position="4"/>
        <end position="61"/>
    </location>
</feature>
<evidence type="ECO:0000313" key="6">
    <source>
        <dbReference type="EMBL" id="MCS0590296.1"/>
    </source>
</evidence>
<sequence length="329" mass="35964">MLRISLDALLTVDTIARRGSFSAAAKELFRVPSTISYTVSKLEEDLGVALFERFGPRVVLTAAGEELLKEGRYLLKAAGDLESRVRRVASGWETEFTIGVDSALSPLGLQDDIRAFYEVADQTRLRIVKEALSGTWESLLDRRVDFLAGAAGEGPSGGGYTAEPLGKMSFVFVVAPSHPLAAIRHRLGKVELSEHRAVSVADSVRLLQARTVGLLFGQDTLTVPDMQTKYDFQVAGLGFGFLPEAWARPAIQAGRLVEKAVEEPKPDETLFMAWRTGEDGAALRWWRERLRAAPPLERMLAMNCPVERPLPGLSPPLSRPGAVHVTTLS</sequence>
<dbReference type="PANTHER" id="PTHR30126:SF4">
    <property type="entry name" value="LYSR FAMILY TRANSCRIPTIONAL REGULATOR"/>
    <property type="match status" value="1"/>
</dbReference>
<organism evidence="6 7">
    <name type="scientific">Massilia norwichensis</name>
    <dbReference type="NCBI Taxonomy" id="1442366"/>
    <lineage>
        <taxon>Bacteria</taxon>
        <taxon>Pseudomonadati</taxon>
        <taxon>Pseudomonadota</taxon>
        <taxon>Betaproteobacteria</taxon>
        <taxon>Burkholderiales</taxon>
        <taxon>Oxalobacteraceae</taxon>
        <taxon>Telluria group</taxon>
        <taxon>Massilia</taxon>
    </lineage>
</organism>
<dbReference type="InterPro" id="IPR005119">
    <property type="entry name" value="LysR_subst-bd"/>
</dbReference>
<name>A0ABT2A7W7_9BURK</name>
<evidence type="ECO:0000256" key="3">
    <source>
        <dbReference type="ARBA" id="ARBA00023125"/>
    </source>
</evidence>
<comment type="caution">
    <text evidence="6">The sequence shown here is derived from an EMBL/GenBank/DDBJ whole genome shotgun (WGS) entry which is preliminary data.</text>
</comment>
<dbReference type="RefSeq" id="WP_258846076.1">
    <property type="nucleotide sequence ID" value="NZ_JANUGX010000015.1"/>
</dbReference>
<protein>
    <submittedName>
        <fullName evidence="6">LysR substrate-binding domain-containing protein</fullName>
    </submittedName>
</protein>
<dbReference type="Pfam" id="PF03466">
    <property type="entry name" value="LysR_substrate"/>
    <property type="match status" value="1"/>
</dbReference>
<dbReference type="InterPro" id="IPR036390">
    <property type="entry name" value="WH_DNA-bd_sf"/>
</dbReference>
<keyword evidence="7" id="KW-1185">Reference proteome</keyword>
<dbReference type="InterPro" id="IPR036388">
    <property type="entry name" value="WH-like_DNA-bd_sf"/>
</dbReference>
<dbReference type="Proteomes" id="UP001205560">
    <property type="component" value="Unassembled WGS sequence"/>
</dbReference>
<dbReference type="PROSITE" id="PS50931">
    <property type="entry name" value="HTH_LYSR"/>
    <property type="match status" value="1"/>
</dbReference>
<dbReference type="PANTHER" id="PTHR30126">
    <property type="entry name" value="HTH-TYPE TRANSCRIPTIONAL REGULATOR"/>
    <property type="match status" value="1"/>
</dbReference>
<keyword evidence="4" id="KW-0804">Transcription</keyword>
<dbReference type="Gene3D" id="3.40.190.10">
    <property type="entry name" value="Periplasmic binding protein-like II"/>
    <property type="match status" value="2"/>
</dbReference>
<evidence type="ECO:0000256" key="4">
    <source>
        <dbReference type="ARBA" id="ARBA00023163"/>
    </source>
</evidence>